<evidence type="ECO:0000313" key="1">
    <source>
        <dbReference type="EMBL" id="MBA5690584.1"/>
    </source>
</evidence>
<keyword evidence="2" id="KW-1185">Reference proteome</keyword>
<proteinExistence type="predicted"/>
<sequence length="407" mass="45675">MKPVKRNVVEDIVAFNAGRDPERLTRKYRLLASNPFAFLRGTCHLFYQDFPASAPACPSPLAWICGDLHLENFGTYKGDNRLTYFDLNDFDEAALAPASWELSRFLVSLLVAARVLNVRRADATFLCQRFLDTYAAELATGKARWLERATARGMIKDLLRDIRTRSRPAFLDRRTDIHSGKRKLRLDGIKALPVGEAERARVTTLMERYAASQSDPRFFKVQDVARRIAGTGSLGVERYVVLLRGRGGTDGNFLLDIKHAPGSALAPYLPGAQPTWDSEAQRIVDIQRRVQAITPAFLAAMPFDGQSYVLKELLPDQDRLSLDLWNGRLTRLETVMCAMGSLVAWAHLRSGGRQGSAYADEWIAFGADARRWQAGLLDHAQACHRQVLADWKAYAAAFRQRASHTPR</sequence>
<dbReference type="Pfam" id="PF10009">
    <property type="entry name" value="DUF2252"/>
    <property type="match status" value="1"/>
</dbReference>
<name>A0A7W2FFA4_9BURK</name>
<dbReference type="EMBL" id="JACEZU010000019">
    <property type="protein sequence ID" value="MBA5690584.1"/>
    <property type="molecule type" value="Genomic_DNA"/>
</dbReference>
<accession>A0A7W2FFA4</accession>
<dbReference type="PANTHER" id="PTHR39441:SF1">
    <property type="entry name" value="DUF2252 DOMAIN-CONTAINING PROTEIN"/>
    <property type="match status" value="1"/>
</dbReference>
<dbReference type="SUPFAM" id="SSF56112">
    <property type="entry name" value="Protein kinase-like (PK-like)"/>
    <property type="match status" value="1"/>
</dbReference>
<comment type="caution">
    <text evidence="1">The sequence shown here is derived from an EMBL/GenBank/DDBJ whole genome shotgun (WGS) entry which is preliminary data.</text>
</comment>
<dbReference type="PANTHER" id="PTHR39441">
    <property type="entry name" value="DUF2252 DOMAIN-CONTAINING PROTEIN"/>
    <property type="match status" value="1"/>
</dbReference>
<dbReference type="InterPro" id="IPR018721">
    <property type="entry name" value="DUF2252"/>
</dbReference>
<evidence type="ECO:0000313" key="2">
    <source>
        <dbReference type="Proteomes" id="UP000573499"/>
    </source>
</evidence>
<gene>
    <name evidence="1" type="ORF">H3H39_26465</name>
</gene>
<dbReference type="InterPro" id="IPR011009">
    <property type="entry name" value="Kinase-like_dom_sf"/>
</dbReference>
<protein>
    <submittedName>
        <fullName evidence="1">DUF2252 domain-containing protein</fullName>
    </submittedName>
</protein>
<reference evidence="1 2" key="1">
    <citation type="submission" date="2020-07" db="EMBL/GenBank/DDBJ databases">
        <title>Novel species isolated from subtropical streams in China.</title>
        <authorList>
            <person name="Lu H."/>
        </authorList>
    </citation>
    <scope>NUCLEOTIDE SEQUENCE [LARGE SCALE GENOMIC DNA]</scope>
    <source>
        <strain evidence="1 2">LX47W</strain>
    </source>
</reference>
<dbReference type="AlphaFoldDB" id="A0A7W2FFA4"/>
<organism evidence="1 2">
    <name type="scientific">Rugamonas apoptosis</name>
    <dbReference type="NCBI Taxonomy" id="2758570"/>
    <lineage>
        <taxon>Bacteria</taxon>
        <taxon>Pseudomonadati</taxon>
        <taxon>Pseudomonadota</taxon>
        <taxon>Betaproteobacteria</taxon>
        <taxon>Burkholderiales</taxon>
        <taxon>Oxalobacteraceae</taxon>
        <taxon>Telluria group</taxon>
        <taxon>Rugamonas</taxon>
    </lineage>
</organism>
<dbReference type="Proteomes" id="UP000573499">
    <property type="component" value="Unassembled WGS sequence"/>
</dbReference>